<proteinExistence type="inferred from homology"/>
<keyword evidence="7 16" id="KW-0645">Protease</keyword>
<dbReference type="PANTHER" id="PTHR45726:SF3">
    <property type="entry name" value="LEUKOTRIENE A-4 HYDROLASE"/>
    <property type="match status" value="1"/>
</dbReference>
<reference evidence="18 19" key="1">
    <citation type="journal article" date="2021" name="DNA Res.">
        <title>Genome analysis of Candida subhashii reveals its hybrid nature and dual mitochondrial genome conformations.</title>
        <authorList>
            <person name="Mixao V."/>
            <person name="Hegedusova E."/>
            <person name="Saus E."/>
            <person name="Pryszcz L.P."/>
            <person name="Cillingova A."/>
            <person name="Nosek J."/>
            <person name="Gabaldon T."/>
        </authorList>
    </citation>
    <scope>NUCLEOTIDE SEQUENCE [LARGE SCALE GENOMIC DNA]</scope>
    <source>
        <strain evidence="18 19">CBS 10753</strain>
    </source>
</reference>
<dbReference type="Pfam" id="PF09127">
    <property type="entry name" value="Leuk-A4-hydro_C"/>
    <property type="match status" value="1"/>
</dbReference>
<feature type="binding site" evidence="15">
    <location>
        <position position="312"/>
    </location>
    <ligand>
        <name>Zn(2+)</name>
        <dbReference type="ChEBI" id="CHEBI:29105"/>
        <note>catalytic</note>
    </ligand>
</feature>
<feature type="binding site" evidence="15">
    <location>
        <position position="289"/>
    </location>
    <ligand>
        <name>Zn(2+)</name>
        <dbReference type="ChEBI" id="CHEBI:29105"/>
        <note>catalytic</note>
    </ligand>
</feature>
<feature type="binding site" evidence="14">
    <location>
        <begin position="135"/>
        <end position="137"/>
    </location>
    <ligand>
        <name>a peptide</name>
        <dbReference type="ChEBI" id="CHEBI:60466"/>
    </ligand>
</feature>
<evidence type="ECO:0000256" key="5">
    <source>
        <dbReference type="ARBA" id="ARBA00010136"/>
    </source>
</evidence>
<dbReference type="InterPro" id="IPR015211">
    <property type="entry name" value="Peptidase_M1_C"/>
</dbReference>
<protein>
    <recommendedName>
        <fullName evidence="16">Leukotriene A(4) hydrolase</fullName>
        <shortName evidence="16">LTA-4 hydrolase</shortName>
        <ecNumber evidence="16">3.3.2.10</ecNumber>
        <ecNumber evidence="16">3.4.11.-</ecNumber>
    </recommendedName>
</protein>
<dbReference type="EMBL" id="JAGSYN010000125">
    <property type="protein sequence ID" value="KAG7663583.1"/>
    <property type="molecule type" value="Genomic_DNA"/>
</dbReference>
<comment type="catalytic activity">
    <reaction evidence="1 16">
        <text>an epoxide + H2O = an ethanediol</text>
        <dbReference type="Rhea" id="RHEA:19037"/>
        <dbReference type="ChEBI" id="CHEBI:15377"/>
        <dbReference type="ChEBI" id="CHEBI:32955"/>
        <dbReference type="ChEBI" id="CHEBI:140594"/>
        <dbReference type="EC" id="3.3.2.10"/>
    </reaction>
</comment>
<dbReference type="EC" id="3.4.11.-" evidence="16"/>
<dbReference type="AlphaFoldDB" id="A0A8J5QK34"/>
<keyword evidence="10 15" id="KW-0862">Zinc</keyword>
<dbReference type="GO" id="GO:0005829">
    <property type="term" value="C:cytosol"/>
    <property type="evidence" value="ECO:0007669"/>
    <property type="project" value="TreeGrafter"/>
</dbReference>
<evidence type="ECO:0000256" key="9">
    <source>
        <dbReference type="ARBA" id="ARBA00022801"/>
    </source>
</evidence>
<keyword evidence="12" id="KW-0539">Nucleus</keyword>
<evidence type="ECO:0000256" key="12">
    <source>
        <dbReference type="ARBA" id="ARBA00023242"/>
    </source>
</evidence>
<evidence type="ECO:0000256" key="15">
    <source>
        <dbReference type="PIRSR" id="PIRSR612777-3"/>
    </source>
</evidence>
<dbReference type="InterPro" id="IPR049980">
    <property type="entry name" value="LTA4H_cat"/>
</dbReference>
<dbReference type="InterPro" id="IPR012777">
    <property type="entry name" value="LTA4H"/>
</dbReference>
<comment type="cofactor">
    <cofactor evidence="15 16">
        <name>Zn(2+)</name>
        <dbReference type="ChEBI" id="CHEBI:29105"/>
    </cofactor>
    <text evidence="15 16">Binds 1 zinc ion per subunit.</text>
</comment>
<evidence type="ECO:0000256" key="3">
    <source>
        <dbReference type="ARBA" id="ARBA00004123"/>
    </source>
</evidence>
<keyword evidence="19" id="KW-1185">Reference proteome</keyword>
<comment type="caution">
    <text evidence="18">The sequence shown here is derived from an EMBL/GenBank/DDBJ whole genome shotgun (WGS) entry which is preliminary data.</text>
</comment>
<feature type="binding site" evidence="14">
    <location>
        <begin position="260"/>
        <end position="265"/>
    </location>
    <ligand>
        <name>a peptide</name>
        <dbReference type="ChEBI" id="CHEBI:60466"/>
    </ligand>
</feature>
<evidence type="ECO:0000256" key="14">
    <source>
        <dbReference type="PIRSR" id="PIRSR612777-2"/>
    </source>
</evidence>
<evidence type="ECO:0000256" key="4">
    <source>
        <dbReference type="ARBA" id="ARBA00004496"/>
    </source>
</evidence>
<dbReference type="InterPro" id="IPR014782">
    <property type="entry name" value="Peptidase_M1_dom"/>
</dbReference>
<gene>
    <name evidence="18" type="ORF">J8A68_002832</name>
</gene>
<evidence type="ECO:0000256" key="10">
    <source>
        <dbReference type="ARBA" id="ARBA00022833"/>
    </source>
</evidence>
<dbReference type="GO" id="GO:0004301">
    <property type="term" value="F:epoxide hydrolase activity"/>
    <property type="evidence" value="ECO:0007669"/>
    <property type="project" value="UniProtKB-EC"/>
</dbReference>
<dbReference type="InterPro" id="IPR045357">
    <property type="entry name" value="Aminopeptidase_N-like_N"/>
</dbReference>
<dbReference type="Pfam" id="PF17900">
    <property type="entry name" value="Peptidase_M1_N"/>
    <property type="match status" value="1"/>
</dbReference>
<comment type="function">
    <text evidence="2">Aminopeptidase that preferentially cleaves di- and tripeptides. Also has low epoxide hydrolase activity (in vitro). Can hydrolyze the epoxide leukotriene LTA(4) but it forms preferentially 5,6-dihydroxy-7,9,11,14-eicosatetraenoic acid rather than the cytokine leukotriene B(4) as the product compared to the homologous mammalian enzyme (in vitro).</text>
</comment>
<keyword evidence="8 15" id="KW-0479">Metal-binding</keyword>
<dbReference type="GeneID" id="73469633"/>
<keyword evidence="9 16" id="KW-0378">Hydrolase</keyword>
<dbReference type="FunFam" id="1.25.40.320:FF:000001">
    <property type="entry name" value="Leukotriene A(4) hydrolase"/>
    <property type="match status" value="1"/>
</dbReference>
<evidence type="ECO:0000256" key="1">
    <source>
        <dbReference type="ARBA" id="ARBA00001268"/>
    </source>
</evidence>
<evidence type="ECO:0000256" key="11">
    <source>
        <dbReference type="ARBA" id="ARBA00023049"/>
    </source>
</evidence>
<dbReference type="GO" id="GO:0005634">
    <property type="term" value="C:nucleus"/>
    <property type="evidence" value="ECO:0007669"/>
    <property type="project" value="UniProtKB-SubCell"/>
</dbReference>
<evidence type="ECO:0000256" key="8">
    <source>
        <dbReference type="ARBA" id="ARBA00022723"/>
    </source>
</evidence>
<dbReference type="InterPro" id="IPR034015">
    <property type="entry name" value="M1_LTA4H"/>
</dbReference>
<feature type="binding site" evidence="14">
    <location>
        <begin position="582"/>
        <end position="584"/>
    </location>
    <ligand>
        <name>a peptide</name>
        <dbReference type="ChEBI" id="CHEBI:60466"/>
    </ligand>
</feature>
<dbReference type="OrthoDB" id="79562at2759"/>
<keyword evidence="11 16" id="KW-0482">Metalloprotease</keyword>
<comment type="subcellular location">
    <subcellularLocation>
        <location evidence="4 16">Cytoplasm</location>
    </subcellularLocation>
    <subcellularLocation>
        <location evidence="3">Nucleus</location>
    </subcellularLocation>
</comment>
<comment type="similarity">
    <text evidence="5 16">Belongs to the peptidase M1 family.</text>
</comment>
<dbReference type="RefSeq" id="XP_049263815.1">
    <property type="nucleotide sequence ID" value="XM_049406623.1"/>
</dbReference>
<sequence length="629" mass="71891">MSSELIEKIRQRSHELDPCTQSNYSKFDVKHTDLSLSVSFETKTLAGVVTYTLINKDASNEVILDTSVLDINQVKVNGNSAEYKLGELSMYGTPLIIPIDSKQQEIQITVEYNTTDKCTAIQFIQGDTGPYIFSQCQAIHARSLFPCFDTPGVKSPYKFTAKSPSVCTMSGRPQPSSQKNIYYFDQPIPIPSYLVSITSGNLKKAPIGPRSDVYSEEPNLAACKWEFEKDMENFIQIAEQLVFEYEWERFDSLVLPSSFPYGGMEIPNMTQLTPTLICKDRTQTKVMAHELAHSWSGNLVTNCSWEHFWMNEGWTVYLERRIVGAIAAAEAKSQGKANPEEYGEQVRHFNMIIGWNGLIDSVNTMDPKFTSLVWDLENQDPDDAFSRIPYEKGFSFLFHLECKLGGLKAFDPFIKYYFKKFRYTSLNSAEFVKTLYEFYEPLGKASLLDSIDWNTWLFGSGLPEYPNFDTTLADQVFQYVEKWVTTIQNNGDILQQFSETDVESFEGEQEMLLLETLTEKFKTMKVSPDLIKKLPEIYPKYNNSGNGEFISRWNELLISFGKYNATDPIVQKFANWIGSVGRMKYVRPGYKLLISGVSLEFAIATFKRFENNYHPICKTMVKKDLGLDV</sequence>
<feature type="domain" description="Peptidase M1 leukotriene A4 hydrolase/aminopeptidase C-terminal" evidence="17">
    <location>
        <begin position="471"/>
        <end position="625"/>
    </location>
</feature>
<dbReference type="GO" id="GO:0008270">
    <property type="term" value="F:zinc ion binding"/>
    <property type="evidence" value="ECO:0007669"/>
    <property type="project" value="InterPro"/>
</dbReference>
<feature type="binding site" evidence="15">
    <location>
        <position position="293"/>
    </location>
    <ligand>
        <name>Zn(2+)</name>
        <dbReference type="ChEBI" id="CHEBI:29105"/>
        <note>catalytic</note>
    </ligand>
</feature>
<evidence type="ECO:0000256" key="16">
    <source>
        <dbReference type="RuleBase" id="RU361141"/>
    </source>
</evidence>
<dbReference type="SMART" id="SM01263">
    <property type="entry name" value="Leuk-A4-hydro_C"/>
    <property type="match status" value="1"/>
</dbReference>
<dbReference type="CDD" id="cd09599">
    <property type="entry name" value="M1_LTA4H"/>
    <property type="match status" value="1"/>
</dbReference>
<dbReference type="PANTHER" id="PTHR45726">
    <property type="entry name" value="LEUKOTRIENE A-4 HYDROLASE"/>
    <property type="match status" value="1"/>
</dbReference>
<evidence type="ECO:0000256" key="13">
    <source>
        <dbReference type="PIRSR" id="PIRSR612777-1"/>
    </source>
</evidence>
<evidence type="ECO:0000313" key="18">
    <source>
        <dbReference type="EMBL" id="KAG7663583.1"/>
    </source>
</evidence>
<evidence type="ECO:0000256" key="6">
    <source>
        <dbReference type="ARBA" id="ARBA00022490"/>
    </source>
</evidence>
<keyword evidence="6 16" id="KW-0963">Cytoplasm</keyword>
<accession>A0A8J5QK34</accession>
<feature type="active site" description="Proton acceptor" evidence="13">
    <location>
        <position position="290"/>
    </location>
</feature>
<evidence type="ECO:0000313" key="19">
    <source>
        <dbReference type="Proteomes" id="UP000694255"/>
    </source>
</evidence>
<dbReference type="FunFam" id="3.30.2010.30:FF:000001">
    <property type="entry name" value="Leukotriene A(4) hydrolase"/>
    <property type="match status" value="1"/>
</dbReference>
<dbReference type="Proteomes" id="UP000694255">
    <property type="component" value="Unassembled WGS sequence"/>
</dbReference>
<feature type="active site" description="Proton donor" evidence="13">
    <location>
        <position position="390"/>
    </location>
</feature>
<name>A0A8J5QK34_9ASCO</name>
<dbReference type="FunFam" id="1.10.390.10:FF:000009">
    <property type="entry name" value="Leukotriene A(4) hydrolase"/>
    <property type="match status" value="1"/>
</dbReference>
<evidence type="ECO:0000256" key="7">
    <source>
        <dbReference type="ARBA" id="ARBA00022670"/>
    </source>
</evidence>
<dbReference type="GO" id="GO:0008237">
    <property type="term" value="F:metallopeptidase activity"/>
    <property type="evidence" value="ECO:0007669"/>
    <property type="project" value="UniProtKB-KW"/>
</dbReference>
<organism evidence="18 19">
    <name type="scientific">[Candida] subhashii</name>
    <dbReference type="NCBI Taxonomy" id="561895"/>
    <lineage>
        <taxon>Eukaryota</taxon>
        <taxon>Fungi</taxon>
        <taxon>Dikarya</taxon>
        <taxon>Ascomycota</taxon>
        <taxon>Saccharomycotina</taxon>
        <taxon>Pichiomycetes</taxon>
        <taxon>Debaryomycetaceae</taxon>
        <taxon>Spathaspora</taxon>
    </lineage>
</organism>
<evidence type="ECO:0000256" key="2">
    <source>
        <dbReference type="ARBA" id="ARBA00002142"/>
    </source>
</evidence>
<dbReference type="Pfam" id="PF01433">
    <property type="entry name" value="Peptidase_M1"/>
    <property type="match status" value="1"/>
</dbReference>
<dbReference type="GO" id="GO:0004177">
    <property type="term" value="F:aminopeptidase activity"/>
    <property type="evidence" value="ECO:0007669"/>
    <property type="project" value="TreeGrafter"/>
</dbReference>
<evidence type="ECO:0000259" key="17">
    <source>
        <dbReference type="SMART" id="SM01263"/>
    </source>
</evidence>
<dbReference type="GO" id="GO:0006508">
    <property type="term" value="P:proteolysis"/>
    <property type="evidence" value="ECO:0007669"/>
    <property type="project" value="UniProtKB-KW"/>
</dbReference>
<dbReference type="NCBIfam" id="TIGR02411">
    <property type="entry name" value="leuko_A4_hydro"/>
    <property type="match status" value="1"/>
</dbReference>
<dbReference type="EC" id="3.3.2.10" evidence="16"/>